<feature type="region of interest" description="Disordered" evidence="1">
    <location>
        <begin position="210"/>
        <end position="234"/>
    </location>
</feature>
<keyword evidence="5" id="KW-1185">Reference proteome</keyword>
<name>A0ABP4FJ37_9ACTN</name>
<feature type="compositionally biased region" description="Basic and acidic residues" evidence="1">
    <location>
        <begin position="210"/>
        <end position="221"/>
    </location>
</feature>
<dbReference type="InterPro" id="IPR038670">
    <property type="entry name" value="HslJ-like_sf"/>
</dbReference>
<feature type="signal peptide" evidence="2">
    <location>
        <begin position="1"/>
        <end position="21"/>
    </location>
</feature>
<dbReference type="Gene3D" id="2.40.128.270">
    <property type="match status" value="2"/>
</dbReference>
<accession>A0ABP4FJ37</accession>
<evidence type="ECO:0000256" key="2">
    <source>
        <dbReference type="SAM" id="SignalP"/>
    </source>
</evidence>
<dbReference type="PROSITE" id="PS51257">
    <property type="entry name" value="PROKAR_LIPOPROTEIN"/>
    <property type="match status" value="1"/>
</dbReference>
<dbReference type="RefSeq" id="WP_344279584.1">
    <property type="nucleotide sequence ID" value="NZ_BAAAKV010000042.1"/>
</dbReference>
<dbReference type="PANTHER" id="PTHR35535:SF2">
    <property type="entry name" value="DUF306 DOMAIN-CONTAINING PROTEIN"/>
    <property type="match status" value="1"/>
</dbReference>
<dbReference type="InterPro" id="IPR053147">
    <property type="entry name" value="Hsp_HslJ-like"/>
</dbReference>
<evidence type="ECO:0000256" key="1">
    <source>
        <dbReference type="SAM" id="MobiDB-lite"/>
    </source>
</evidence>
<reference evidence="5" key="1">
    <citation type="journal article" date="2019" name="Int. J. Syst. Evol. Microbiol.">
        <title>The Global Catalogue of Microorganisms (GCM) 10K type strain sequencing project: providing services to taxonomists for standard genome sequencing and annotation.</title>
        <authorList>
            <consortium name="The Broad Institute Genomics Platform"/>
            <consortium name="The Broad Institute Genome Sequencing Center for Infectious Disease"/>
            <person name="Wu L."/>
            <person name="Ma J."/>
        </authorList>
    </citation>
    <scope>NUCLEOTIDE SEQUENCE [LARGE SCALE GENOMIC DNA]</scope>
    <source>
        <strain evidence="5">JCM 12696</strain>
    </source>
</reference>
<dbReference type="PANTHER" id="PTHR35535">
    <property type="entry name" value="HEAT SHOCK PROTEIN HSLJ"/>
    <property type="match status" value="1"/>
</dbReference>
<comment type="caution">
    <text evidence="4">The sequence shown here is derived from an EMBL/GenBank/DDBJ whole genome shotgun (WGS) entry which is preliminary data.</text>
</comment>
<feature type="domain" description="DUF306" evidence="3">
    <location>
        <begin position="238"/>
        <end position="310"/>
    </location>
</feature>
<gene>
    <name evidence="4" type="ORF">GCM10009654_44830</name>
</gene>
<proteinExistence type="predicted"/>
<feature type="region of interest" description="Disordered" evidence="1">
    <location>
        <begin position="306"/>
        <end position="329"/>
    </location>
</feature>
<evidence type="ECO:0000259" key="3">
    <source>
        <dbReference type="Pfam" id="PF03724"/>
    </source>
</evidence>
<dbReference type="EMBL" id="BAAAKV010000042">
    <property type="protein sequence ID" value="GAA1182588.1"/>
    <property type="molecule type" value="Genomic_DNA"/>
</dbReference>
<feature type="domain" description="DUF306" evidence="3">
    <location>
        <begin position="56"/>
        <end position="166"/>
    </location>
</feature>
<keyword evidence="2" id="KW-0732">Signal</keyword>
<organism evidence="4 5">
    <name type="scientific">Streptomyces hebeiensis</name>
    <dbReference type="NCBI Taxonomy" id="229486"/>
    <lineage>
        <taxon>Bacteria</taxon>
        <taxon>Bacillati</taxon>
        <taxon>Actinomycetota</taxon>
        <taxon>Actinomycetes</taxon>
        <taxon>Kitasatosporales</taxon>
        <taxon>Streptomycetaceae</taxon>
        <taxon>Streptomyces</taxon>
    </lineage>
</organism>
<evidence type="ECO:0000313" key="5">
    <source>
        <dbReference type="Proteomes" id="UP001501371"/>
    </source>
</evidence>
<protein>
    <submittedName>
        <fullName evidence="4">META domain-containing protein</fullName>
    </submittedName>
</protein>
<evidence type="ECO:0000313" key="4">
    <source>
        <dbReference type="EMBL" id="GAA1182588.1"/>
    </source>
</evidence>
<feature type="compositionally biased region" description="Gly residues" evidence="1">
    <location>
        <begin position="27"/>
        <end position="37"/>
    </location>
</feature>
<feature type="chain" id="PRO_5046020691" evidence="2">
    <location>
        <begin position="22"/>
        <end position="329"/>
    </location>
</feature>
<dbReference type="Proteomes" id="UP001501371">
    <property type="component" value="Unassembled WGS sequence"/>
</dbReference>
<sequence>MRKQQIIPVTAVTTVALLSLAACGTESGAGSGSGPGSGASASKQGKGSGSVRTDLPLTGVHWGVDSVTVDGKKAVPPAGASVEIDDRGQASARTGCNSIGAKVTVDGDTVTVGDKRTTEIGCEKELQDFEKALNGAFSGKLTAKVQGEAKDRRLTLTTSDGSATIALSSQPDSSLIGTKWSVSALTDGDVAASLPRGTDGKAYFTFSEQAGKEEAGREAGKEAGGGTDKSEGAKDEIEGTLKGNLGCNRFSATVSVSGSTISVGRIVSTRMSCAEPEMKLEQQVRKVLEGQITYELRHRSLTLETEGGQGLDAVAASQEPSGRAAPPRA</sequence>
<dbReference type="InterPro" id="IPR005184">
    <property type="entry name" value="DUF306_Meta_HslJ"/>
</dbReference>
<feature type="region of interest" description="Disordered" evidence="1">
    <location>
        <begin position="26"/>
        <end position="54"/>
    </location>
</feature>
<dbReference type="Pfam" id="PF03724">
    <property type="entry name" value="META"/>
    <property type="match status" value="2"/>
</dbReference>